<keyword evidence="3" id="KW-1185">Reference proteome</keyword>
<feature type="domain" description="DUF1588" evidence="1">
    <location>
        <begin position="331"/>
        <end position="416"/>
    </location>
</feature>
<dbReference type="AlphaFoldDB" id="A0A1I2BAI5"/>
<dbReference type="PROSITE" id="PS51257">
    <property type="entry name" value="PROKAR_LIPOPROTEIN"/>
    <property type="match status" value="1"/>
</dbReference>
<evidence type="ECO:0000313" key="3">
    <source>
        <dbReference type="Proteomes" id="UP000199400"/>
    </source>
</evidence>
<proteinExistence type="predicted"/>
<accession>A0A1I2BAI5</accession>
<dbReference type="Pfam" id="PF07627">
    <property type="entry name" value="PSCyt3"/>
    <property type="match status" value="1"/>
</dbReference>
<evidence type="ECO:0000313" key="2">
    <source>
        <dbReference type="EMBL" id="SFE53222.1"/>
    </source>
</evidence>
<name>A0A1I2BAI5_9BACT</name>
<evidence type="ECO:0000259" key="1">
    <source>
        <dbReference type="Pfam" id="PF07627"/>
    </source>
</evidence>
<sequence length="764" mass="85956">MTRSHPKRTSELVTRAALVAVTGAGFGLGLSACSDVTDGECVPTDVFFREKVWAPTLAATCSSCHSSTGAAKHTKFVLTPKEVPGYLEANMKLVQDLARYEVDGLPLILAKPSMRVEHEGGLQLKPDSQEYNDLQALLKRFDNPVECEGAVNLGNYFDDVELLDEVDTLRKATLALAGRLPTPEEYEAVRGFGIDQLDPVLDAVMKEDAFIDRVVEIYNDVFLTDRYLGGNGAVELLNAEKYPDAYWFEGQPDDVREQYRWYTNTGVAREALNLVAWIVKNDLSYKEIVEADYMVFTPFSAKAYGVDVKFNDPNDWKELAPGKLPGIPHAGVLTSAMWLNRFPTTPTNRNRHRARMTYKFFLATDVLRLGERPIDPTAIKTPNATRENPNCNVCHNVIDPVAGSFQNFNDRGDYQPQAETEAGVWYPEMLLPGFGEKQMPESETAKSEQWLAKQLTADDRFAQSAVNIVWRGLTGVEPLNEPFDAAMPGFEEALKAFEVQDRVIKGIAKKFKENNYNLKIVFREIIKTDYFRAKNVRGEVDEVRARELAQLGTAQHLSPEQLARKIEAVTGYPWRYGVNDADLLLNENEYKIFYGGIDSDSIVNRITEPNGIMANIALRMSNEMACRATSRDFAKDPSDRLLFPYVETSFVPQDDNGFAVPAVNDAIRANIQHLYDHVLGEHYDIGDPEIDAAYNLFFEIWQDGKAGLAAGTYTADPPCRAENDWWTGNPLPEENRITQDNDYTIRAWMGVLAYMLSDYRFLHE</sequence>
<dbReference type="STRING" id="54.SAMN02745121_04571"/>
<reference evidence="3" key="1">
    <citation type="submission" date="2016-10" db="EMBL/GenBank/DDBJ databases">
        <authorList>
            <person name="Varghese N."/>
            <person name="Submissions S."/>
        </authorList>
    </citation>
    <scope>NUCLEOTIDE SEQUENCE [LARGE SCALE GENOMIC DNA]</scope>
    <source>
        <strain evidence="3">ATCC 25963</strain>
    </source>
</reference>
<dbReference type="RefSeq" id="WP_170135486.1">
    <property type="nucleotide sequence ID" value="NZ_FOMX01000015.1"/>
</dbReference>
<dbReference type="Proteomes" id="UP000199400">
    <property type="component" value="Unassembled WGS sequence"/>
</dbReference>
<dbReference type="EMBL" id="FOMX01000015">
    <property type="protein sequence ID" value="SFE53222.1"/>
    <property type="molecule type" value="Genomic_DNA"/>
</dbReference>
<protein>
    <recommendedName>
        <fullName evidence="1">DUF1588 domain-containing protein</fullName>
    </recommendedName>
</protein>
<gene>
    <name evidence="2" type="ORF">SAMN02745121_04571</name>
</gene>
<dbReference type="InterPro" id="IPR013039">
    <property type="entry name" value="DUF1588"/>
</dbReference>
<organism evidence="2 3">
    <name type="scientific">Nannocystis exedens</name>
    <dbReference type="NCBI Taxonomy" id="54"/>
    <lineage>
        <taxon>Bacteria</taxon>
        <taxon>Pseudomonadati</taxon>
        <taxon>Myxococcota</taxon>
        <taxon>Polyangia</taxon>
        <taxon>Nannocystales</taxon>
        <taxon>Nannocystaceae</taxon>
        <taxon>Nannocystis</taxon>
    </lineage>
</organism>